<dbReference type="STRING" id="1075417.SAMN05421823_110151"/>
<evidence type="ECO:0000256" key="2">
    <source>
        <dbReference type="ARBA" id="ARBA00022801"/>
    </source>
</evidence>
<dbReference type="InterPro" id="IPR000421">
    <property type="entry name" value="FA58C"/>
</dbReference>
<dbReference type="InterPro" id="IPR054593">
    <property type="entry name" value="Beta-mannosidase-like_N2"/>
</dbReference>
<dbReference type="RefSeq" id="WP_089686201.1">
    <property type="nucleotide sequence ID" value="NZ_FNFO01000010.1"/>
</dbReference>
<keyword evidence="1" id="KW-0732">Signal</keyword>
<dbReference type="InterPro" id="IPR008979">
    <property type="entry name" value="Galactose-bd-like_sf"/>
</dbReference>
<evidence type="ECO:0000259" key="3">
    <source>
        <dbReference type="PROSITE" id="PS50022"/>
    </source>
</evidence>
<dbReference type="GO" id="GO:0004553">
    <property type="term" value="F:hydrolase activity, hydrolyzing O-glycosyl compounds"/>
    <property type="evidence" value="ECO:0007669"/>
    <property type="project" value="UniProtKB-ARBA"/>
</dbReference>
<evidence type="ECO:0000256" key="1">
    <source>
        <dbReference type="ARBA" id="ARBA00022729"/>
    </source>
</evidence>
<dbReference type="SUPFAM" id="SSF49785">
    <property type="entry name" value="Galactose-binding domain-like"/>
    <property type="match status" value="2"/>
</dbReference>
<dbReference type="EMBL" id="FNFO01000010">
    <property type="protein sequence ID" value="SDM09674.1"/>
    <property type="molecule type" value="Genomic_DNA"/>
</dbReference>
<evidence type="ECO:0000313" key="5">
    <source>
        <dbReference type="Proteomes" id="UP000198510"/>
    </source>
</evidence>
<dbReference type="Pfam" id="PF00754">
    <property type="entry name" value="F5_F8_type_C"/>
    <property type="match status" value="1"/>
</dbReference>
<dbReference type="Proteomes" id="UP000198510">
    <property type="component" value="Unassembled WGS sequence"/>
</dbReference>
<dbReference type="Pfam" id="PF17132">
    <property type="entry name" value="Glyco_hydro_106"/>
    <property type="match status" value="2"/>
</dbReference>
<protein>
    <submittedName>
        <fullName evidence="4">Glycosyl hydrolases family 2, sugar binding domain</fullName>
    </submittedName>
</protein>
<reference evidence="4 5" key="1">
    <citation type="submission" date="2016-10" db="EMBL/GenBank/DDBJ databases">
        <authorList>
            <person name="de Groot N.N."/>
        </authorList>
    </citation>
    <scope>NUCLEOTIDE SEQUENCE [LARGE SCALE GENOMIC DNA]</scope>
    <source>
        <strain evidence="4 5">DSM 25186</strain>
    </source>
</reference>
<dbReference type="PANTHER" id="PTHR43817">
    <property type="entry name" value="GLYCOSYL HYDROLASE"/>
    <property type="match status" value="1"/>
</dbReference>
<organism evidence="4 5">
    <name type="scientific">Catalinimonas alkaloidigena</name>
    <dbReference type="NCBI Taxonomy" id="1075417"/>
    <lineage>
        <taxon>Bacteria</taxon>
        <taxon>Pseudomonadati</taxon>
        <taxon>Bacteroidota</taxon>
        <taxon>Cytophagia</taxon>
        <taxon>Cytophagales</taxon>
        <taxon>Catalimonadaceae</taxon>
        <taxon>Catalinimonas</taxon>
    </lineage>
</organism>
<dbReference type="NCBIfam" id="NF045579">
    <property type="entry name" value="rhamnoside_JR"/>
    <property type="match status" value="1"/>
</dbReference>
<keyword evidence="2 4" id="KW-0378">Hydrolase</keyword>
<dbReference type="Pfam" id="PF22666">
    <property type="entry name" value="Glyco_hydro_2_N2"/>
    <property type="match status" value="1"/>
</dbReference>
<proteinExistence type="predicted"/>
<feature type="domain" description="F5/8 type C" evidence="3">
    <location>
        <begin position="169"/>
        <end position="303"/>
    </location>
</feature>
<keyword evidence="5" id="KW-1185">Reference proteome</keyword>
<dbReference type="OrthoDB" id="9761519at2"/>
<dbReference type="PROSITE" id="PS50022">
    <property type="entry name" value="FA58C_3"/>
    <property type="match status" value="1"/>
</dbReference>
<sequence>MIRFRLFFLLLLLPQALWAQPLRLLQTGHVPQTAKPWVFWYWMKASVSKAGITADLEAMQEAGIGGAYLMPIMGPTDPPLMEPPVNQLTPEWWAMVRHAMQEAKRLGLELAMHESDGFALAGGPWITPELSMQKVVWTETQVKGGQTFQDTLDQPETLEDYYRDLAVFAFPTPPGAKHSTQTLKPTVTTSQSDVDATFLAYAGQKRQSPDAPWNQEGGKDQFRSDGPAWIQYAFAEPFTARSVLIRTKGNNVQSHRLRIEASDDGQTFRAVAQLEPPRHGWQDTDADVTHTIPPTTARYFRFHFDPAGSEPGAEDLDAAKWKPTLKIAGIELSGAPRIHQFEGKSGAVWRISPRTTPEQLPDSLCIPHEAMVDLTDHLDAQGRLTWEVPEGNWTILRMGHTSTGHTNATGGAGQGLECDKFNPEAIRKQFDGWYGEAIRQMGPELAEDVLKVFHIDSWECGSQNWSPVFRAEFQKRRGYDLLPYLPVLAGVPIGNRDSSERFLYDVRQTIAELVTDTFYELMAQQAYAKGDRFSAECVAPTMLADGMRHYEKVDIPMGEFWLRSPTHDKPNDMQDALSGAHIYGKPIVQAEAFTELRILWDEHPAMLKALEDRNYALGINRMVYHVFTHNPWLDRQPGMTLNGVGLYFQRDQTWWKPGRAWVEYAQRCQELLQQGTPVADLAVFTGEELPRRSILPDRLVPILPGLFGPERVAAEKERLQNEGQPLREFPKGVTSTANFAEPADWVNPLHGYAYDSFNKDALIRLAEVRDGRIVLPGGASYGILIIPGDRRMSPNAELMTPEVATRLLALVEAGATILMQERPERSPSLVDASAADSTVRRVAATLWDGEWTPLAEGLSMKKVGKGRLLRGVCSAETLDALGLARDLVVQEGNPAYAEDIAYTHRTGPDFDIYFLSNQQDQSRTLTVSLRAGGQAPEVYNPVTQDTYAATDVHEQSGRTQFSLTLEPHGSRFILLRQLSADQSLTTVPETQAVKKLDGRWQVQFDPAARGPKKVLKMNELQDWSTRAEPEVKYYAGTATYTQKFSWKPEGNASTRVWLDLGDVANLAEVWVNGEACGVAWTAPYRIDITKALRPGKNELRIAVTNTWANRLIGDHALPEDERPTWSTVPYILEGEPLLKAGLLGPVRLLKAAPTDSAAQRSR</sequence>
<evidence type="ECO:0000313" key="4">
    <source>
        <dbReference type="EMBL" id="SDM09674.1"/>
    </source>
</evidence>
<dbReference type="AlphaFoldDB" id="A0A1G9QEZ6"/>
<gene>
    <name evidence="4" type="ORF">SAMN05421823_110151</name>
</gene>
<dbReference type="Gene3D" id="2.60.120.260">
    <property type="entry name" value="Galactose-binding domain-like"/>
    <property type="match status" value="2"/>
</dbReference>
<dbReference type="PANTHER" id="PTHR43817:SF1">
    <property type="entry name" value="HYDROLASE, FAMILY 43, PUTATIVE (AFU_ORTHOLOGUE AFUA_3G01660)-RELATED"/>
    <property type="match status" value="1"/>
</dbReference>
<accession>A0A1G9QEZ6</accession>
<name>A0A1G9QEZ6_9BACT</name>